<feature type="signal peptide" evidence="6">
    <location>
        <begin position="1"/>
        <end position="20"/>
    </location>
</feature>
<dbReference type="PROSITE" id="PS51257">
    <property type="entry name" value="PROKAR_LIPOPROTEIN"/>
    <property type="match status" value="1"/>
</dbReference>
<dbReference type="Proteomes" id="UP000244450">
    <property type="component" value="Unassembled WGS sequence"/>
</dbReference>
<evidence type="ECO:0000256" key="3">
    <source>
        <dbReference type="ARBA" id="ARBA00022729"/>
    </source>
</evidence>
<evidence type="ECO:0000259" key="8">
    <source>
        <dbReference type="Pfam" id="PF14322"/>
    </source>
</evidence>
<dbReference type="RefSeq" id="WP_108687667.1">
    <property type="nucleotide sequence ID" value="NZ_QCYK01000002.1"/>
</dbReference>
<feature type="domain" description="RagB/SusD" evidence="7">
    <location>
        <begin position="360"/>
        <end position="460"/>
    </location>
</feature>
<sequence length="488" mass="54552">MKSKYLLLSAALLLSGTSCKKYLEQAPDQRTQLNTVQKVAEILGTAYTQADYATFTEAASDNAEDKGINVGTLDPMNQDAYNWTDVRSRDGGSPTGFWNASYAAIAAANAALDAIAKAADPKPYQPYKGEALVARAYAHFMLAILYATPYEPGGKNTAPGIPYVVTPEKVVFQKYDRGTVQETYDKIEKDLLEGLPLLRNSAYAVPKYHFNTAAAYAFAARFYLFKHEYDKVVEYATAAFPGNSFASNIRPWNTTYYNASANEMQIMFTQASQNSNLLLTEAPSIWARNNSFYRYGMGYYLNDELSTQMVTGTNFSGEKMYSYGGANFTLLKWNELFVRSSPNANIGIPYAMMIQFTADELLMNRAEAYANLGQNDLALADINTFASTRIRNYNPATHGVTLAKIEDFYGISDPKQGLVQTILDFKKREFIQEGLRWLDIIRLKLPVVHNVKAQNNSDTYVTLQPDDPRRLFQLPEEVALSNVPLNPR</sequence>
<evidence type="ECO:0000256" key="1">
    <source>
        <dbReference type="ARBA" id="ARBA00004442"/>
    </source>
</evidence>
<keyword evidence="10" id="KW-1185">Reference proteome</keyword>
<accession>A0A2T7BHS9</accession>
<evidence type="ECO:0000313" key="9">
    <source>
        <dbReference type="EMBL" id="PUZ25828.1"/>
    </source>
</evidence>
<comment type="subcellular location">
    <subcellularLocation>
        <location evidence="1">Cell outer membrane</location>
    </subcellularLocation>
</comment>
<dbReference type="Pfam" id="PF14322">
    <property type="entry name" value="SusD-like_3"/>
    <property type="match status" value="1"/>
</dbReference>
<dbReference type="InterPro" id="IPR011990">
    <property type="entry name" value="TPR-like_helical_dom_sf"/>
</dbReference>
<dbReference type="SUPFAM" id="SSF48452">
    <property type="entry name" value="TPR-like"/>
    <property type="match status" value="1"/>
</dbReference>
<comment type="similarity">
    <text evidence="2">Belongs to the SusD family.</text>
</comment>
<keyword evidence="4" id="KW-0472">Membrane</keyword>
<feature type="domain" description="SusD-like N-terminal" evidence="8">
    <location>
        <begin position="21"/>
        <end position="224"/>
    </location>
</feature>
<comment type="caution">
    <text evidence="9">The sequence shown here is derived from an EMBL/GenBank/DDBJ whole genome shotgun (WGS) entry which is preliminary data.</text>
</comment>
<name>A0A2T7BHS9_9BACT</name>
<evidence type="ECO:0000256" key="6">
    <source>
        <dbReference type="SAM" id="SignalP"/>
    </source>
</evidence>
<evidence type="ECO:0000256" key="5">
    <source>
        <dbReference type="ARBA" id="ARBA00023237"/>
    </source>
</evidence>
<dbReference type="InterPro" id="IPR033985">
    <property type="entry name" value="SusD-like_N"/>
</dbReference>
<reference evidence="9 10" key="1">
    <citation type="submission" date="2018-04" db="EMBL/GenBank/DDBJ databases">
        <title>Chitinophaga fuyangensis sp. nov., isolated from soil in a chemical factory.</title>
        <authorList>
            <person name="Chen K."/>
        </authorList>
    </citation>
    <scope>NUCLEOTIDE SEQUENCE [LARGE SCALE GENOMIC DNA]</scope>
    <source>
        <strain evidence="9 10">LY-1</strain>
    </source>
</reference>
<evidence type="ECO:0000256" key="4">
    <source>
        <dbReference type="ARBA" id="ARBA00023136"/>
    </source>
</evidence>
<dbReference type="EMBL" id="QCYK01000002">
    <property type="protein sequence ID" value="PUZ25828.1"/>
    <property type="molecule type" value="Genomic_DNA"/>
</dbReference>
<dbReference type="GO" id="GO:0009279">
    <property type="term" value="C:cell outer membrane"/>
    <property type="evidence" value="ECO:0007669"/>
    <property type="project" value="UniProtKB-SubCell"/>
</dbReference>
<organism evidence="9 10">
    <name type="scientific">Chitinophaga parva</name>
    <dbReference type="NCBI Taxonomy" id="2169414"/>
    <lineage>
        <taxon>Bacteria</taxon>
        <taxon>Pseudomonadati</taxon>
        <taxon>Bacteroidota</taxon>
        <taxon>Chitinophagia</taxon>
        <taxon>Chitinophagales</taxon>
        <taxon>Chitinophagaceae</taxon>
        <taxon>Chitinophaga</taxon>
    </lineage>
</organism>
<keyword evidence="5" id="KW-0998">Cell outer membrane</keyword>
<feature type="chain" id="PRO_5015407221" evidence="6">
    <location>
        <begin position="21"/>
        <end position="488"/>
    </location>
</feature>
<gene>
    <name evidence="9" type="ORF">DCC81_16355</name>
</gene>
<proteinExistence type="inferred from homology"/>
<protein>
    <submittedName>
        <fullName evidence="9">RagB/SusD family nutrient uptake outer membrane protein</fullName>
    </submittedName>
</protein>
<evidence type="ECO:0000313" key="10">
    <source>
        <dbReference type="Proteomes" id="UP000244450"/>
    </source>
</evidence>
<dbReference type="Gene3D" id="1.25.40.390">
    <property type="match status" value="1"/>
</dbReference>
<dbReference type="InterPro" id="IPR012944">
    <property type="entry name" value="SusD_RagB_dom"/>
</dbReference>
<dbReference type="OrthoDB" id="1147023at2"/>
<evidence type="ECO:0000259" key="7">
    <source>
        <dbReference type="Pfam" id="PF07980"/>
    </source>
</evidence>
<keyword evidence="3 6" id="KW-0732">Signal</keyword>
<evidence type="ECO:0000256" key="2">
    <source>
        <dbReference type="ARBA" id="ARBA00006275"/>
    </source>
</evidence>
<dbReference type="Pfam" id="PF07980">
    <property type="entry name" value="SusD_RagB"/>
    <property type="match status" value="1"/>
</dbReference>
<dbReference type="AlphaFoldDB" id="A0A2T7BHS9"/>